<organism evidence="1 2">
    <name type="scientific">Murinocardiopsis flavida</name>
    <dbReference type="NCBI Taxonomy" id="645275"/>
    <lineage>
        <taxon>Bacteria</taxon>
        <taxon>Bacillati</taxon>
        <taxon>Actinomycetota</taxon>
        <taxon>Actinomycetes</taxon>
        <taxon>Streptosporangiales</taxon>
        <taxon>Nocardiopsidaceae</taxon>
        <taxon>Murinocardiopsis</taxon>
    </lineage>
</organism>
<dbReference type="EMBL" id="PYGA01000021">
    <property type="protein sequence ID" value="PSK90967.1"/>
    <property type="molecule type" value="Genomic_DNA"/>
</dbReference>
<protein>
    <submittedName>
        <fullName evidence="1">Uncharacterized protein</fullName>
    </submittedName>
</protein>
<gene>
    <name evidence="1" type="ORF">CLV63_12194</name>
</gene>
<evidence type="ECO:0000313" key="1">
    <source>
        <dbReference type="EMBL" id="PSK90967.1"/>
    </source>
</evidence>
<dbReference type="AlphaFoldDB" id="A0A2P8D169"/>
<sequence>MIRTLDLRVAVDPHSDIDPAPDITAALDTDPVRDPRYRWWSHGHGTAPSTTLSYDPGSLAAPAVREWAGSAGHPAGWEMRLRPATGGTPITCALTRLGALHGADRDSVLDSIAGHITAHGEGAALVVFGDFTTGDTDRLAARVPLRPAGPGDNRVLVTDAITVTAHDPHRGTADLRVRSRRDMIKDRTWTQVGAEVVRRRWWYQPERASRVRCESHAEAQRKLHDDPMGGGTIALEYVVQNPDGRRIEARTSGTSSTAGVRRGDRVLGCRFLVVEDRGTRTTRFETAAEALRSAWAWGAEYVAEELTIGRDGGAAVTVPGDKVRLHDA</sequence>
<reference evidence="1 2" key="1">
    <citation type="submission" date="2018-03" db="EMBL/GenBank/DDBJ databases">
        <title>Genomic Encyclopedia of Archaeal and Bacterial Type Strains, Phase II (KMG-II): from individual species to whole genera.</title>
        <authorList>
            <person name="Goeker M."/>
        </authorList>
    </citation>
    <scope>NUCLEOTIDE SEQUENCE [LARGE SCALE GENOMIC DNA]</scope>
    <source>
        <strain evidence="1 2">DSM 45312</strain>
    </source>
</reference>
<dbReference type="Proteomes" id="UP000240542">
    <property type="component" value="Unassembled WGS sequence"/>
</dbReference>
<comment type="caution">
    <text evidence="1">The sequence shown here is derived from an EMBL/GenBank/DDBJ whole genome shotgun (WGS) entry which is preliminary data.</text>
</comment>
<keyword evidence="2" id="KW-1185">Reference proteome</keyword>
<accession>A0A2P8D169</accession>
<name>A0A2P8D169_9ACTN</name>
<proteinExistence type="predicted"/>
<evidence type="ECO:0000313" key="2">
    <source>
        <dbReference type="Proteomes" id="UP000240542"/>
    </source>
</evidence>